<evidence type="ECO:0000259" key="2">
    <source>
        <dbReference type="PROSITE" id="PS50127"/>
    </source>
</evidence>
<dbReference type="InterPro" id="IPR016135">
    <property type="entry name" value="UBQ-conjugating_enzyme/RWD"/>
</dbReference>
<dbReference type="PANTHER" id="PTHR24067">
    <property type="entry name" value="UBIQUITIN-CONJUGATING ENZYME E2"/>
    <property type="match status" value="1"/>
</dbReference>
<feature type="compositionally biased region" description="Low complexity" evidence="1">
    <location>
        <begin position="197"/>
        <end position="229"/>
    </location>
</feature>
<feature type="region of interest" description="Disordered" evidence="1">
    <location>
        <begin position="635"/>
        <end position="763"/>
    </location>
</feature>
<dbReference type="SUPFAM" id="SSF54495">
    <property type="entry name" value="UBC-like"/>
    <property type="match status" value="1"/>
</dbReference>
<dbReference type="InterPro" id="IPR050113">
    <property type="entry name" value="Ub_conjugating_enzyme"/>
</dbReference>
<protein>
    <submittedName>
        <fullName evidence="3">Ubiquitin-conjugating enzyme, related</fullName>
    </submittedName>
</protein>
<dbReference type="FunFam" id="3.10.110.10:FF:000109">
    <property type="entry name" value="Ubiquitin-conjugating enzyme E2 J2-like"/>
    <property type="match status" value="1"/>
</dbReference>
<dbReference type="PROSITE" id="PS50127">
    <property type="entry name" value="UBC_2"/>
    <property type="match status" value="1"/>
</dbReference>
<name>A0A0F7U3S4_NEOCL</name>
<accession>A0A0F7U3S4</accession>
<feature type="compositionally biased region" description="Polar residues" evidence="1">
    <location>
        <begin position="754"/>
        <end position="763"/>
    </location>
</feature>
<feature type="region of interest" description="Disordered" evidence="1">
    <location>
        <begin position="398"/>
        <end position="559"/>
    </location>
</feature>
<dbReference type="AlphaFoldDB" id="A0A0F7U3S4"/>
<proteinExistence type="predicted"/>
<evidence type="ECO:0000256" key="1">
    <source>
        <dbReference type="SAM" id="MobiDB-lite"/>
    </source>
</evidence>
<feature type="compositionally biased region" description="Basic and acidic residues" evidence="1">
    <location>
        <begin position="672"/>
        <end position="695"/>
    </location>
</feature>
<dbReference type="Pfam" id="PF00179">
    <property type="entry name" value="UQ_con"/>
    <property type="match status" value="1"/>
</dbReference>
<feature type="domain" description="UBC core" evidence="2">
    <location>
        <begin position="16"/>
        <end position="176"/>
    </location>
</feature>
<feature type="compositionally biased region" description="Basic and acidic residues" evidence="1">
    <location>
        <begin position="531"/>
        <end position="548"/>
    </location>
</feature>
<organism evidence="3">
    <name type="scientific">Neospora caninum (strain Liverpool)</name>
    <dbReference type="NCBI Taxonomy" id="572307"/>
    <lineage>
        <taxon>Eukaryota</taxon>
        <taxon>Sar</taxon>
        <taxon>Alveolata</taxon>
        <taxon>Apicomplexa</taxon>
        <taxon>Conoidasida</taxon>
        <taxon>Coccidia</taxon>
        <taxon>Eucoccidiorida</taxon>
        <taxon>Eimeriorina</taxon>
        <taxon>Sarcocystidae</taxon>
        <taxon>Neospora</taxon>
    </lineage>
</organism>
<feature type="region of interest" description="Disordered" evidence="1">
    <location>
        <begin position="182"/>
        <end position="229"/>
    </location>
</feature>
<dbReference type="CDD" id="cd23799">
    <property type="entry name" value="UBCc_UBE2J"/>
    <property type="match status" value="1"/>
</dbReference>
<dbReference type="SMART" id="SM00212">
    <property type="entry name" value="UBCc"/>
    <property type="match status" value="1"/>
</dbReference>
<sequence length="763" mass="82179">MSARVSVASASPVPGCAVGRLMREYQAIQQDQIPYILVRPDDNDILTWHYVLHDLPEDTPYRGGLYHGKLVFPPTYPFAPPAIYMMTPNGRFVTNRRLCLSISDFHPESWNPSWRVETILTGLLSFMIDEDEPVAQGTMGCLTSERRKFAQSSFFCNKRDPAFRRLFPELLDDSKFDPQLGYSLHGHAGAGGETELSSSSSPSSSSCSPPSPSSPSSSRSASLGYISDSGSAGEDASSLLVFPGSSAAQTVTRGCLQNEGSSRASTPARELTQPSNFVGSERVVGDRGKGNYGADLHLLLELLEKSTRDKHSTGAHSVHIWRQNESSSVSNEPARLPGTDVHLTAALLLGGSRTKMPVFDGGLFGRRAGNLGGTTHRGALVGTQTPLAAAAFERNRSINASGHGTPLPPSLHPDETPSCGANRDSTRAVPLVACPPPSSVGCDPSCASQRGAGSVDRDASGGVRAETSHAEKSSTMASCIGPETRTQGVSAREGRSSKGSLLEGSRNKDDKNNGDRLGVEDPEGEAAPRVQGERNGDASETNQHEEAARACLPTPNPLSSYALNRTVPVDKGHLRYSDGGDKDWALQLLKLLQFLKRAEAESRNDTHLRRYLSHLLQTKTLETRDVASFLSRGKETDCVPGAFSPPDERGRSGTRGEARDEGEEGNQALRRPRCEDKHESEGNDAKTEDREDILEKQTASVRHGRQDETRGSKRLVGNAEESNAGVGTKKRPRYSPALASYSGLDEESKGMQKEQITSSTFLP</sequence>
<feature type="compositionally biased region" description="Basic and acidic residues" evidence="1">
    <location>
        <begin position="505"/>
        <end position="519"/>
    </location>
</feature>
<evidence type="ECO:0000313" key="3">
    <source>
        <dbReference type="EMBL" id="CEL64423.1"/>
    </source>
</evidence>
<dbReference type="InterPro" id="IPR000608">
    <property type="entry name" value="UBC"/>
</dbReference>
<reference evidence="3" key="1">
    <citation type="journal article" date="2015" name="PLoS ONE">
        <title>Comprehensive Evaluation of Toxoplasma gondii VEG and Neospora caninum LIV Genomes with Tachyzoite Stage Transcriptome and Proteome Defines Novel Transcript Features.</title>
        <authorList>
            <person name="Ramaprasad A."/>
            <person name="Mourier T."/>
            <person name="Naeem R."/>
            <person name="Malas T.B."/>
            <person name="Moussa E."/>
            <person name="Panigrahi A."/>
            <person name="Vermont S.J."/>
            <person name="Otto T.D."/>
            <person name="Wastling J."/>
            <person name="Pain A."/>
        </authorList>
    </citation>
    <scope>NUCLEOTIDE SEQUENCE</scope>
    <source>
        <strain evidence="3">Liverpool</strain>
    </source>
</reference>
<gene>
    <name evidence="3" type="ORF">BN1204_003200</name>
</gene>
<feature type="compositionally biased region" description="Basic and acidic residues" evidence="1">
    <location>
        <begin position="646"/>
        <end position="659"/>
    </location>
</feature>
<dbReference type="EMBL" id="LN714475">
    <property type="protein sequence ID" value="CEL64423.1"/>
    <property type="molecule type" value="Genomic_DNA"/>
</dbReference>
<dbReference type="Gene3D" id="3.10.110.10">
    <property type="entry name" value="Ubiquitin Conjugating Enzyme"/>
    <property type="match status" value="1"/>
</dbReference>